<dbReference type="Gene3D" id="1.10.260.40">
    <property type="entry name" value="lambda repressor-like DNA-binding domains"/>
    <property type="match status" value="1"/>
</dbReference>
<dbReference type="Pfam" id="PF13464">
    <property type="entry name" value="RodZ_C"/>
    <property type="match status" value="2"/>
</dbReference>
<protein>
    <recommendedName>
        <fullName evidence="3">Cytoskeleton protein RodZ-like C-terminal domain-containing protein</fullName>
    </recommendedName>
</protein>
<feature type="domain" description="Cytoskeleton protein RodZ-like C-terminal" evidence="3">
    <location>
        <begin position="280"/>
        <end position="349"/>
    </location>
</feature>
<feature type="region of interest" description="Disordered" evidence="1">
    <location>
        <begin position="175"/>
        <end position="195"/>
    </location>
</feature>
<keyword evidence="2" id="KW-1133">Transmembrane helix</keyword>
<feature type="transmembrane region" description="Helical" evidence="2">
    <location>
        <begin position="127"/>
        <end position="146"/>
    </location>
</feature>
<evidence type="ECO:0000313" key="4">
    <source>
        <dbReference type="EMBL" id="GGG74691.1"/>
    </source>
</evidence>
<dbReference type="Proteomes" id="UP000617145">
    <property type="component" value="Unassembled WGS sequence"/>
</dbReference>
<evidence type="ECO:0000259" key="3">
    <source>
        <dbReference type="Pfam" id="PF13464"/>
    </source>
</evidence>
<dbReference type="PANTHER" id="PTHR34475:SF1">
    <property type="entry name" value="CYTOSKELETON PROTEIN RODZ"/>
    <property type="match status" value="1"/>
</dbReference>
<gene>
    <name evidence="4" type="ORF">GCM10011415_23970</name>
</gene>
<organism evidence="4 5">
    <name type="scientific">Salipiger pallidus</name>
    <dbReference type="NCBI Taxonomy" id="1775170"/>
    <lineage>
        <taxon>Bacteria</taxon>
        <taxon>Pseudomonadati</taxon>
        <taxon>Pseudomonadota</taxon>
        <taxon>Alphaproteobacteria</taxon>
        <taxon>Rhodobacterales</taxon>
        <taxon>Roseobacteraceae</taxon>
        <taxon>Salipiger</taxon>
    </lineage>
</organism>
<dbReference type="CDD" id="cd00093">
    <property type="entry name" value="HTH_XRE"/>
    <property type="match status" value="1"/>
</dbReference>
<evidence type="ECO:0000256" key="1">
    <source>
        <dbReference type="SAM" id="MobiDB-lite"/>
    </source>
</evidence>
<comment type="caution">
    <text evidence="4">The sequence shown here is derived from an EMBL/GenBank/DDBJ whole genome shotgun (WGS) entry which is preliminary data.</text>
</comment>
<dbReference type="Pfam" id="PF13413">
    <property type="entry name" value="HTH_25"/>
    <property type="match status" value="1"/>
</dbReference>
<feature type="domain" description="Cytoskeleton protein RodZ-like C-terminal" evidence="3">
    <location>
        <begin position="409"/>
        <end position="473"/>
    </location>
</feature>
<keyword evidence="2" id="KW-0812">Transmembrane</keyword>
<reference evidence="4" key="2">
    <citation type="submission" date="2020-09" db="EMBL/GenBank/DDBJ databases">
        <authorList>
            <person name="Sun Q."/>
            <person name="Zhou Y."/>
        </authorList>
    </citation>
    <scope>NUCLEOTIDE SEQUENCE</scope>
    <source>
        <strain evidence="4">CGMCC 1.15762</strain>
    </source>
</reference>
<keyword evidence="5" id="KW-1185">Reference proteome</keyword>
<dbReference type="PANTHER" id="PTHR34475">
    <property type="match status" value="1"/>
</dbReference>
<dbReference type="EMBL" id="BMJV01000004">
    <property type="protein sequence ID" value="GGG74691.1"/>
    <property type="molecule type" value="Genomic_DNA"/>
</dbReference>
<dbReference type="InterPro" id="IPR050400">
    <property type="entry name" value="Bact_Cytoskel_RodZ"/>
</dbReference>
<sequence>MRGERATMGKSLLDVQRELRIKASYIAAIENCDPSAFDTPGFIAGYVRSYARYLGMDPDECFNHFCAESGFSVAHGMSDKASTIRKPGVAPVVDDQPRPKARDPFQEPRMAFVPAGDSFFSRIEPGAIGSMLVLVALIGGIGYGGWSVLREVQRVQLAPVDQTPVVLSELDPLAGATEPADDETDEVQTAGAGVFSPPRSEAMDRLYRPQALDVPVLVARDAPISSLDPSTVGAFASRGMPNRGQTVAPDGSERQVASLTQGFGTDAAPQTLPSLAGQVTLVAVRPAWVRVRGSNGGVLYERVMNAGDTWQVPAGETDPSLNVGESGAVYFAVNGQTYGPVGATGTVTRDLGLDPVVLTAAYQPADPGRDEDLQSIVADLGSSVASVGSGATALPKVLADNAPGVMMIAVRPAWVRVRAADGSVIYEATMNAGDTYKLPATDNPATLRVGESGAIYFAVNGQTYGPAGPNGQVTSNLALSVDNLTQSFAVADASDDRDLGRVVAELADLGPRRTD</sequence>
<dbReference type="InterPro" id="IPR001387">
    <property type="entry name" value="Cro/C1-type_HTH"/>
</dbReference>
<dbReference type="GO" id="GO:0003677">
    <property type="term" value="F:DNA binding"/>
    <property type="evidence" value="ECO:0007669"/>
    <property type="project" value="InterPro"/>
</dbReference>
<dbReference type="InterPro" id="IPR025194">
    <property type="entry name" value="RodZ-like_C"/>
</dbReference>
<dbReference type="InterPro" id="IPR010982">
    <property type="entry name" value="Lambda_DNA-bd_dom_sf"/>
</dbReference>
<name>A0A8J2ZK99_9RHOB</name>
<keyword evidence="2" id="KW-0472">Membrane</keyword>
<proteinExistence type="predicted"/>
<evidence type="ECO:0000256" key="2">
    <source>
        <dbReference type="SAM" id="Phobius"/>
    </source>
</evidence>
<dbReference type="AlphaFoldDB" id="A0A8J2ZK99"/>
<evidence type="ECO:0000313" key="5">
    <source>
        <dbReference type="Proteomes" id="UP000617145"/>
    </source>
</evidence>
<accession>A0A8J2ZK99</accession>
<reference evidence="4" key="1">
    <citation type="journal article" date="2014" name="Int. J. Syst. Evol. Microbiol.">
        <title>Complete genome sequence of Corynebacterium casei LMG S-19264T (=DSM 44701T), isolated from a smear-ripened cheese.</title>
        <authorList>
            <consortium name="US DOE Joint Genome Institute (JGI-PGF)"/>
            <person name="Walter F."/>
            <person name="Albersmeier A."/>
            <person name="Kalinowski J."/>
            <person name="Ruckert C."/>
        </authorList>
    </citation>
    <scope>NUCLEOTIDE SEQUENCE</scope>
    <source>
        <strain evidence="4">CGMCC 1.15762</strain>
    </source>
</reference>